<keyword evidence="5" id="KW-1185">Reference proteome</keyword>
<dbReference type="InterPro" id="IPR036249">
    <property type="entry name" value="Thioredoxin-like_sf"/>
</dbReference>
<name>A0A5C0SE58_CRATE</name>
<organism evidence="4 5">
    <name type="scientific">Crassaminicella thermophila</name>
    <dbReference type="NCBI Taxonomy" id="2599308"/>
    <lineage>
        <taxon>Bacteria</taxon>
        <taxon>Bacillati</taxon>
        <taxon>Bacillota</taxon>
        <taxon>Clostridia</taxon>
        <taxon>Eubacteriales</taxon>
        <taxon>Clostridiaceae</taxon>
        <taxon>Crassaminicella</taxon>
    </lineage>
</organism>
<dbReference type="AlphaFoldDB" id="A0A5C0SE58"/>
<proteinExistence type="predicted"/>
<sequence>MKSLEELAKIREEVLKKVDIRCDREGTRIVVGMATCGISAGARPVLMALLEEVKKRNLQDVIVSQTGCIGVCRLEPIIEVYRPGEEKVTYVEMTPEKAKQVVAEHIVNGKVIDKYTIGAAE</sequence>
<dbReference type="SUPFAM" id="SSF52833">
    <property type="entry name" value="Thioredoxin-like"/>
    <property type="match status" value="1"/>
</dbReference>
<keyword evidence="3" id="KW-0411">Iron-sulfur</keyword>
<evidence type="ECO:0000313" key="4">
    <source>
        <dbReference type="EMBL" id="QEK11574.1"/>
    </source>
</evidence>
<dbReference type="RefSeq" id="WP_148808729.1">
    <property type="nucleotide sequence ID" value="NZ_CP042243.1"/>
</dbReference>
<keyword evidence="1" id="KW-0479">Metal-binding</keyword>
<evidence type="ECO:0000313" key="5">
    <source>
        <dbReference type="Proteomes" id="UP000324646"/>
    </source>
</evidence>
<dbReference type="PANTHER" id="PTHR43578">
    <property type="entry name" value="NADH-QUINONE OXIDOREDUCTASE SUBUNIT F"/>
    <property type="match status" value="1"/>
</dbReference>
<evidence type="ECO:0000256" key="2">
    <source>
        <dbReference type="ARBA" id="ARBA00023004"/>
    </source>
</evidence>
<evidence type="ECO:0000256" key="3">
    <source>
        <dbReference type="ARBA" id="ARBA00023014"/>
    </source>
</evidence>
<dbReference type="GO" id="GO:0051536">
    <property type="term" value="F:iron-sulfur cluster binding"/>
    <property type="evidence" value="ECO:0007669"/>
    <property type="project" value="UniProtKB-KW"/>
</dbReference>
<evidence type="ECO:0000256" key="1">
    <source>
        <dbReference type="ARBA" id="ARBA00022723"/>
    </source>
</evidence>
<dbReference type="CDD" id="cd02980">
    <property type="entry name" value="TRX_Fd_family"/>
    <property type="match status" value="1"/>
</dbReference>
<accession>A0A5C0SE58</accession>
<dbReference type="OrthoDB" id="9800692at2"/>
<reference evidence="4 5" key="1">
    <citation type="submission" date="2019-07" db="EMBL/GenBank/DDBJ databases">
        <title>Complete genome of Crassaminicella thermophila SY095.</title>
        <authorList>
            <person name="Li X."/>
        </authorList>
    </citation>
    <scope>NUCLEOTIDE SEQUENCE [LARGE SCALE GENOMIC DNA]</scope>
    <source>
        <strain evidence="4 5">SY095</strain>
    </source>
</reference>
<dbReference type="PANTHER" id="PTHR43578:SF3">
    <property type="entry name" value="NADH-QUINONE OXIDOREDUCTASE SUBUNIT F"/>
    <property type="match status" value="1"/>
</dbReference>
<dbReference type="KEGG" id="crs:FQB35_03905"/>
<gene>
    <name evidence="4" type="ORF">FQB35_03905</name>
</gene>
<dbReference type="Gene3D" id="3.40.30.10">
    <property type="entry name" value="Glutaredoxin"/>
    <property type="match status" value="1"/>
</dbReference>
<dbReference type="EMBL" id="CP042243">
    <property type="protein sequence ID" value="QEK11574.1"/>
    <property type="molecule type" value="Genomic_DNA"/>
</dbReference>
<keyword evidence="2" id="KW-0408">Iron</keyword>
<dbReference type="Proteomes" id="UP000324646">
    <property type="component" value="Chromosome"/>
</dbReference>
<protein>
    <submittedName>
        <fullName evidence="4">(2Fe-2S) ferredoxin domain-containing protein</fullName>
    </submittedName>
</protein>
<dbReference type="GO" id="GO:0046872">
    <property type="term" value="F:metal ion binding"/>
    <property type="evidence" value="ECO:0007669"/>
    <property type="project" value="UniProtKB-KW"/>
</dbReference>